<sequence length="371" mass="40807">MKWPWHLAKQPTSNKDAAAESAFSTPLSQPRAPSRKIFPSGLKFFHKSESDAVDVIFVHGLTGDREKTWKTKKAVAPWPQTLLPSHVHNTRILTFGYDAYVSDWQGMVSKNRIGNHSMNLLAAIATYREEDDTNDRPIIFVCHSLGGLVCEDALTTAQQRPENHLKQVLHCTRGIVFLGTPHHGSGLAHWTESLAKAIGVLKQTNPDILAVLKSDSEVLERVQHGFHTMIRSRAQDRLPPIEITCFFEELPLPGIGLVVPAHSATLPGYILIGIRSNHMDMTKFENADDPGFKAVAGELRRWVKALARSENVRLSHVESPHRDRTSGKGVDRTGGHQALQITQGSPQFGSTTVSGGSIFQGNHVGGHGGIF</sequence>
<dbReference type="Pfam" id="PF05057">
    <property type="entry name" value="DUF676"/>
    <property type="match status" value="1"/>
</dbReference>
<dbReference type="PANTHER" id="PTHR48182">
    <property type="entry name" value="PROTEIN SERAC1"/>
    <property type="match status" value="1"/>
</dbReference>
<evidence type="ECO:0000259" key="9">
    <source>
        <dbReference type="Pfam" id="PF05057"/>
    </source>
</evidence>
<dbReference type="GO" id="GO:0005739">
    <property type="term" value="C:mitochondrion"/>
    <property type="evidence" value="ECO:0007669"/>
    <property type="project" value="UniProtKB-SubCell"/>
</dbReference>
<feature type="region of interest" description="Disordered" evidence="8">
    <location>
        <begin position="1"/>
        <end position="32"/>
    </location>
</feature>
<dbReference type="eggNOG" id="KOG2029">
    <property type="taxonomic scope" value="Eukaryota"/>
</dbReference>
<organism evidence="10 11">
    <name type="scientific">Endocarpon pusillum (strain Z07020 / HMAS-L-300199)</name>
    <name type="common">Lichen-forming fungus</name>
    <dbReference type="NCBI Taxonomy" id="1263415"/>
    <lineage>
        <taxon>Eukaryota</taxon>
        <taxon>Fungi</taxon>
        <taxon>Dikarya</taxon>
        <taxon>Ascomycota</taxon>
        <taxon>Pezizomycotina</taxon>
        <taxon>Eurotiomycetes</taxon>
        <taxon>Chaetothyriomycetidae</taxon>
        <taxon>Verrucariales</taxon>
        <taxon>Verrucariaceae</taxon>
        <taxon>Endocarpon</taxon>
    </lineage>
</organism>
<gene>
    <name evidence="10" type="ORF">EPUS_02410</name>
</gene>
<dbReference type="RefSeq" id="XP_007803507.1">
    <property type="nucleotide sequence ID" value="XM_007805316.1"/>
</dbReference>
<evidence type="ECO:0000256" key="6">
    <source>
        <dbReference type="ARBA" id="ARBA00023128"/>
    </source>
</evidence>
<dbReference type="SUPFAM" id="SSF53474">
    <property type="entry name" value="alpha/beta-Hydrolases"/>
    <property type="match status" value="1"/>
</dbReference>
<reference evidence="11" key="1">
    <citation type="journal article" date="2014" name="BMC Genomics">
        <title>Genome characteristics reveal the impact of lichenization on lichen-forming fungus Endocarpon pusillum Hedwig (Verrucariales, Ascomycota).</title>
        <authorList>
            <person name="Wang Y.-Y."/>
            <person name="Liu B."/>
            <person name="Zhang X.-Y."/>
            <person name="Zhou Q.-M."/>
            <person name="Zhang T."/>
            <person name="Li H."/>
            <person name="Yu Y.-F."/>
            <person name="Zhang X.-L."/>
            <person name="Hao X.-Y."/>
            <person name="Wang M."/>
            <person name="Wang L."/>
            <person name="Wei J.-C."/>
        </authorList>
    </citation>
    <scope>NUCLEOTIDE SEQUENCE [LARGE SCALE GENOMIC DNA]</scope>
    <source>
        <strain evidence="11">Z07020 / HMAS-L-300199</strain>
    </source>
</reference>
<dbReference type="Proteomes" id="UP000019373">
    <property type="component" value="Unassembled WGS sequence"/>
</dbReference>
<feature type="domain" description="DUF676" evidence="9">
    <location>
        <begin position="55"/>
        <end position="185"/>
    </location>
</feature>
<accession>U1GFK2</accession>
<feature type="region of interest" description="Disordered" evidence="8">
    <location>
        <begin position="314"/>
        <end position="334"/>
    </location>
</feature>
<evidence type="ECO:0000256" key="8">
    <source>
        <dbReference type="SAM" id="MobiDB-lite"/>
    </source>
</evidence>
<dbReference type="GO" id="GO:0016020">
    <property type="term" value="C:membrane"/>
    <property type="evidence" value="ECO:0007669"/>
    <property type="project" value="UniProtKB-SubCell"/>
</dbReference>
<evidence type="ECO:0000256" key="1">
    <source>
        <dbReference type="ARBA" id="ARBA00004173"/>
    </source>
</evidence>
<dbReference type="EMBL" id="KE721278">
    <property type="protein sequence ID" value="ERF70888.1"/>
    <property type="molecule type" value="Genomic_DNA"/>
</dbReference>
<dbReference type="InterPro" id="IPR029058">
    <property type="entry name" value="AB_hydrolase_fold"/>
</dbReference>
<evidence type="ECO:0000313" key="10">
    <source>
        <dbReference type="EMBL" id="ERF70888.1"/>
    </source>
</evidence>
<evidence type="ECO:0000256" key="2">
    <source>
        <dbReference type="ARBA" id="ARBA00004240"/>
    </source>
</evidence>
<evidence type="ECO:0000256" key="3">
    <source>
        <dbReference type="ARBA" id="ARBA00004370"/>
    </source>
</evidence>
<dbReference type="PANTHER" id="PTHR48182:SF2">
    <property type="entry name" value="PROTEIN SERAC1"/>
    <property type="match status" value="1"/>
</dbReference>
<dbReference type="InterPro" id="IPR052374">
    <property type="entry name" value="SERAC1"/>
</dbReference>
<keyword evidence="6" id="KW-0496">Mitochondrion</keyword>
<protein>
    <recommendedName>
        <fullName evidence="9">DUF676 domain-containing protein</fullName>
    </recommendedName>
</protein>
<dbReference type="InterPro" id="IPR007751">
    <property type="entry name" value="DUF676_lipase-like"/>
</dbReference>
<dbReference type="HOGENOM" id="CLU_000288_182_0_1"/>
<comment type="similarity">
    <text evidence="4">Belongs to the putative lipase ROG1 family.</text>
</comment>
<evidence type="ECO:0000256" key="4">
    <source>
        <dbReference type="ARBA" id="ARBA00007920"/>
    </source>
</evidence>
<comment type="subcellular location">
    <subcellularLocation>
        <location evidence="2">Endoplasmic reticulum</location>
    </subcellularLocation>
    <subcellularLocation>
        <location evidence="3">Membrane</location>
    </subcellularLocation>
    <subcellularLocation>
        <location evidence="1">Mitochondrion</location>
    </subcellularLocation>
</comment>
<evidence type="ECO:0000313" key="11">
    <source>
        <dbReference type="Proteomes" id="UP000019373"/>
    </source>
</evidence>
<proteinExistence type="inferred from homology"/>
<keyword evidence="11" id="KW-1185">Reference proteome</keyword>
<keyword evidence="7" id="KW-0472">Membrane</keyword>
<dbReference type="AlphaFoldDB" id="U1GFK2"/>
<dbReference type="OrthoDB" id="4160655at2759"/>
<dbReference type="GeneID" id="19237464"/>
<dbReference type="OMA" id="TARIITW"/>
<name>U1GFK2_ENDPU</name>
<dbReference type="GO" id="GO:0005783">
    <property type="term" value="C:endoplasmic reticulum"/>
    <property type="evidence" value="ECO:0007669"/>
    <property type="project" value="UniProtKB-SubCell"/>
</dbReference>
<keyword evidence="5" id="KW-0256">Endoplasmic reticulum</keyword>
<dbReference type="Gene3D" id="3.40.50.1820">
    <property type="entry name" value="alpha/beta hydrolase"/>
    <property type="match status" value="1"/>
</dbReference>
<evidence type="ECO:0000256" key="7">
    <source>
        <dbReference type="ARBA" id="ARBA00023136"/>
    </source>
</evidence>
<evidence type="ECO:0000256" key="5">
    <source>
        <dbReference type="ARBA" id="ARBA00022824"/>
    </source>
</evidence>